<evidence type="ECO:0000256" key="1">
    <source>
        <dbReference type="SAM" id="MobiDB-lite"/>
    </source>
</evidence>
<dbReference type="Proteomes" id="UP000438429">
    <property type="component" value="Unassembled WGS sequence"/>
</dbReference>
<evidence type="ECO:0000313" key="4">
    <source>
        <dbReference type="Proteomes" id="UP000438429"/>
    </source>
</evidence>
<name>A0A6A4S9N8_SCOMX</name>
<dbReference type="GO" id="GO:0005509">
    <property type="term" value="F:calcium ion binding"/>
    <property type="evidence" value="ECO:0007669"/>
    <property type="project" value="InterPro"/>
</dbReference>
<accession>A0A6A4S9N8</accession>
<feature type="domain" description="EF-hand" evidence="2">
    <location>
        <begin position="256"/>
        <end position="291"/>
    </location>
</feature>
<evidence type="ECO:0000313" key="3">
    <source>
        <dbReference type="EMBL" id="KAF0029887.1"/>
    </source>
</evidence>
<organism evidence="3 4">
    <name type="scientific">Scophthalmus maximus</name>
    <name type="common">Turbot</name>
    <name type="synonym">Psetta maxima</name>
    <dbReference type="NCBI Taxonomy" id="52904"/>
    <lineage>
        <taxon>Eukaryota</taxon>
        <taxon>Metazoa</taxon>
        <taxon>Chordata</taxon>
        <taxon>Craniata</taxon>
        <taxon>Vertebrata</taxon>
        <taxon>Euteleostomi</taxon>
        <taxon>Actinopterygii</taxon>
        <taxon>Neopterygii</taxon>
        <taxon>Teleostei</taxon>
        <taxon>Neoteleostei</taxon>
        <taxon>Acanthomorphata</taxon>
        <taxon>Carangaria</taxon>
        <taxon>Pleuronectiformes</taxon>
        <taxon>Pleuronectoidei</taxon>
        <taxon>Scophthalmidae</taxon>
        <taxon>Scophthalmus</taxon>
    </lineage>
</organism>
<dbReference type="AlphaFoldDB" id="A0A6A4S9N8"/>
<feature type="region of interest" description="Disordered" evidence="1">
    <location>
        <begin position="166"/>
        <end position="205"/>
    </location>
</feature>
<dbReference type="InterPro" id="IPR002048">
    <property type="entry name" value="EF_hand_dom"/>
</dbReference>
<comment type="caution">
    <text evidence="3">The sequence shown here is derived from an EMBL/GenBank/DDBJ whole genome shotgun (WGS) entry which is preliminary data.</text>
</comment>
<evidence type="ECO:0000259" key="2">
    <source>
        <dbReference type="PROSITE" id="PS50222"/>
    </source>
</evidence>
<dbReference type="PANTHER" id="PTHR35538">
    <property type="entry name" value="LIG_CHAN-GLU_BD DOMAIN-CONTAINING PROTEIN"/>
    <property type="match status" value="1"/>
</dbReference>
<sequence length="376" mass="42626">MNEATNGVTNPGPNFQTLNGYEHLRTHCTRIIARESTRVTRFKSRTEKTSGAIILKLKPSLTELFCPLCCYAEKCVLQDSVFRDNETLNWPFSDRKDGDGGFGERERPLFSRGSEKGLKGDVTAAFKENNVVRIGWLLKEPEWKGILELVPSGYFHMDDNEYRCCGPDEGGPPEKESNYPGWRDPVGSPAGGRSPESLEHRNEDKERRIMEERRNKVLNVLSRLQEDTPRRGESSKGCCNFEDFDFLAKYCIFSQEKLDEYKRAFEAEDSDGDGYISCVQVLLALKNIIPPELLSDEEEIYERRGDAGSRQGFIGAEQLLLELKAGGIRLEQEAAVRLQLQRFPPLDLLGFLAYLPLFMLVHKSIIANPLDDSGHH</sequence>
<dbReference type="SUPFAM" id="SSF47473">
    <property type="entry name" value="EF-hand"/>
    <property type="match status" value="1"/>
</dbReference>
<protein>
    <recommendedName>
        <fullName evidence="2">EF-hand domain-containing protein</fullName>
    </recommendedName>
</protein>
<gene>
    <name evidence="3" type="ORF">F2P81_018992</name>
</gene>
<feature type="compositionally biased region" description="Basic and acidic residues" evidence="1">
    <location>
        <begin position="196"/>
        <end position="205"/>
    </location>
</feature>
<dbReference type="EMBL" id="VEVO01000016">
    <property type="protein sequence ID" value="KAF0029887.1"/>
    <property type="molecule type" value="Genomic_DNA"/>
</dbReference>
<dbReference type="PANTHER" id="PTHR35538:SF6">
    <property type="entry name" value="EF-HAND DOMAIN-CONTAINING PROTEIN"/>
    <property type="match status" value="1"/>
</dbReference>
<proteinExistence type="predicted"/>
<dbReference type="PROSITE" id="PS50222">
    <property type="entry name" value="EF_HAND_2"/>
    <property type="match status" value="1"/>
</dbReference>
<reference evidence="3 4" key="1">
    <citation type="submission" date="2019-06" db="EMBL/GenBank/DDBJ databases">
        <title>Draft genomes of female and male turbot (Scophthalmus maximus).</title>
        <authorList>
            <person name="Xu H."/>
            <person name="Xu X.-W."/>
            <person name="Shao C."/>
            <person name="Chen S."/>
        </authorList>
    </citation>
    <scope>NUCLEOTIDE SEQUENCE [LARGE SCALE GENOMIC DNA]</scope>
    <source>
        <strain evidence="3">Ysfricsl-2016a</strain>
        <tissue evidence="3">Blood</tissue>
    </source>
</reference>
<dbReference type="InterPro" id="IPR011992">
    <property type="entry name" value="EF-hand-dom_pair"/>
</dbReference>